<dbReference type="EMBL" id="NIDE01000008">
    <property type="protein sequence ID" value="OWK40384.1"/>
    <property type="molecule type" value="Genomic_DNA"/>
</dbReference>
<feature type="compositionally biased region" description="Low complexity" evidence="1">
    <location>
        <begin position="152"/>
        <end position="166"/>
    </location>
</feature>
<dbReference type="AlphaFoldDB" id="A0A225DL45"/>
<dbReference type="GO" id="GO:0004197">
    <property type="term" value="F:cysteine-type endopeptidase activity"/>
    <property type="evidence" value="ECO:0007669"/>
    <property type="project" value="InterPro"/>
</dbReference>
<feature type="domain" description="Peptidase C14 caspase" evidence="2">
    <location>
        <begin position="13"/>
        <end position="238"/>
    </location>
</feature>
<evidence type="ECO:0000259" key="2">
    <source>
        <dbReference type="Pfam" id="PF00656"/>
    </source>
</evidence>
<name>A0A225DL45_9BACT</name>
<dbReference type="GO" id="GO:0006508">
    <property type="term" value="P:proteolysis"/>
    <property type="evidence" value="ECO:0007669"/>
    <property type="project" value="InterPro"/>
</dbReference>
<dbReference type="InterPro" id="IPR011600">
    <property type="entry name" value="Pept_C14_caspase"/>
</dbReference>
<evidence type="ECO:0000256" key="1">
    <source>
        <dbReference type="SAM" id="MobiDB-lite"/>
    </source>
</evidence>
<sequence length="643" mass="69085">MTLSEIEGKPEARPTRENIVREFEQLIRKVSEGDQVVILMAGHGSQQPVPDPNDPNNPEIDGLDEIFLPADVAQWDSDRKTVPGAIRDNEIGAWLTSLTGKKAYVWAIFDCCHSGNMTRSLKDRPETPRGIPAGLLVPQTAFDAARKQAAAQRPPVAAGDGVAGARPKPPTVPGDNSGYLVALSACRAYETTPECAQPVEDRDAKTYGLLTYTTVGELGRAAAAGRRLSYRELLHRIQSRYLGRLGISPTPELEAADQDRAVLAADSVARSGISVRQVEGKYRADRGDMHGVTVGSVLAVYDGDKSGDANNPVGYVRIVESLPFDSVVEPCAYSGEEAVRELPATAYAKIVFLDYSLRGLRVAVVAAAVRAAEVARVKQMAGEIEKSRKGLLNLVPDPRQADVVIRLDENGQHLDLKTVDDVKHPISLKPNDPRFGSLLAENLEKVVRARNFVEAASRYETNGVAGFEPAVKVETEIVILRKGVGPVEIVKQPATNLVLRDSDKVQLRVVNTSEATRVDVSILIVGADFQITSFFPLRGGQVPKALGPGESVTTAPATVRAPFGLEKVIVIAMAGAKPPVDFTLLAQAGLKERGYVSQTPLAQLLENAVYRNGGSRGATPDASKMHTMKVIAWNCQPAAAPAK</sequence>
<reference evidence="4" key="1">
    <citation type="submission" date="2017-06" db="EMBL/GenBank/DDBJ databases">
        <title>Genome analysis of Fimbriiglobus ruber SP5, the first member of the order Planctomycetales with confirmed chitinolytic capability.</title>
        <authorList>
            <person name="Ravin N.V."/>
            <person name="Rakitin A.L."/>
            <person name="Ivanova A.A."/>
            <person name="Beletsky A.V."/>
            <person name="Kulichevskaya I.S."/>
            <person name="Mardanov A.V."/>
            <person name="Dedysh S.N."/>
        </authorList>
    </citation>
    <scope>NUCLEOTIDE SEQUENCE [LARGE SCALE GENOMIC DNA]</scope>
    <source>
        <strain evidence="4">SP5</strain>
    </source>
</reference>
<dbReference type="GO" id="GO:0005737">
    <property type="term" value="C:cytoplasm"/>
    <property type="evidence" value="ECO:0007669"/>
    <property type="project" value="TreeGrafter"/>
</dbReference>
<dbReference type="InterPro" id="IPR050452">
    <property type="entry name" value="Metacaspase"/>
</dbReference>
<protein>
    <recommendedName>
        <fullName evidence="2">Peptidase C14 caspase domain-containing protein</fullName>
    </recommendedName>
</protein>
<keyword evidence="4" id="KW-1185">Reference proteome</keyword>
<evidence type="ECO:0000313" key="3">
    <source>
        <dbReference type="EMBL" id="OWK40384.1"/>
    </source>
</evidence>
<dbReference type="PANTHER" id="PTHR48104:SF30">
    <property type="entry name" value="METACASPASE-1"/>
    <property type="match status" value="1"/>
</dbReference>
<dbReference type="Proteomes" id="UP000214646">
    <property type="component" value="Unassembled WGS sequence"/>
</dbReference>
<organism evidence="3 4">
    <name type="scientific">Fimbriiglobus ruber</name>
    <dbReference type="NCBI Taxonomy" id="1908690"/>
    <lineage>
        <taxon>Bacteria</taxon>
        <taxon>Pseudomonadati</taxon>
        <taxon>Planctomycetota</taxon>
        <taxon>Planctomycetia</taxon>
        <taxon>Gemmatales</taxon>
        <taxon>Gemmataceae</taxon>
        <taxon>Fimbriiglobus</taxon>
    </lineage>
</organism>
<dbReference type="Pfam" id="PF00656">
    <property type="entry name" value="Peptidase_C14"/>
    <property type="match status" value="1"/>
</dbReference>
<comment type="caution">
    <text evidence="3">The sequence shown here is derived from an EMBL/GenBank/DDBJ whole genome shotgun (WGS) entry which is preliminary data.</text>
</comment>
<gene>
    <name evidence="3" type="ORF">FRUB_05303</name>
</gene>
<feature type="region of interest" description="Disordered" evidence="1">
    <location>
        <begin position="152"/>
        <end position="174"/>
    </location>
</feature>
<dbReference type="PANTHER" id="PTHR48104">
    <property type="entry name" value="METACASPASE-4"/>
    <property type="match status" value="1"/>
</dbReference>
<proteinExistence type="predicted"/>
<dbReference type="Gene3D" id="3.40.50.1460">
    <property type="match status" value="1"/>
</dbReference>
<evidence type="ECO:0000313" key="4">
    <source>
        <dbReference type="Proteomes" id="UP000214646"/>
    </source>
</evidence>
<accession>A0A225DL45</accession>